<evidence type="ECO:0000313" key="2">
    <source>
        <dbReference type="EMBL" id="KAB1435856.1"/>
    </source>
</evidence>
<comment type="caution">
    <text evidence="2">The sequence shown here is derived from an EMBL/GenBank/DDBJ whole genome shotgun (WGS) entry which is preliminary data.</text>
</comment>
<keyword evidence="1" id="KW-1133">Transmembrane helix</keyword>
<gene>
    <name evidence="2" type="ORF">F7O84_15885</name>
</gene>
<dbReference type="OrthoDB" id="9800565at2"/>
<protein>
    <submittedName>
        <fullName evidence="2">Uncharacterized protein</fullName>
    </submittedName>
</protein>
<dbReference type="RefSeq" id="WP_151147497.1">
    <property type="nucleotide sequence ID" value="NZ_WAGX01000007.1"/>
</dbReference>
<feature type="transmembrane region" description="Helical" evidence="1">
    <location>
        <begin position="6"/>
        <end position="24"/>
    </location>
</feature>
<organism evidence="2 3">
    <name type="scientific">Candidatus Galacturonatibacter soehngenii</name>
    <dbReference type="NCBI Taxonomy" id="2307010"/>
    <lineage>
        <taxon>Bacteria</taxon>
        <taxon>Bacillati</taxon>
        <taxon>Bacillota</taxon>
        <taxon>Clostridia</taxon>
        <taxon>Lachnospirales</taxon>
        <taxon>Lachnospiraceae</taxon>
        <taxon>Candidatus Galacturonatibacter</taxon>
    </lineage>
</organism>
<reference evidence="2 3" key="2">
    <citation type="submission" date="2020-02" db="EMBL/GenBank/DDBJ databases">
        <title>Candidatus Galacturonibacter soehngenii shows hetero-acetogenic catabolism of galacturonic acid but lacks a canonical carbon monoxide dehydrogenase/acetyl-CoA synthase complex.</title>
        <authorList>
            <person name="Diender M."/>
            <person name="Stouten G.R."/>
            <person name="Petersen J.F."/>
            <person name="Nielsen P.H."/>
            <person name="Dueholm M.S."/>
            <person name="Pronk J.T."/>
            <person name="Van Loosdrecht M.C.M."/>
        </authorList>
    </citation>
    <scope>NUCLEOTIDE SEQUENCE [LARGE SCALE GENOMIC DNA]</scope>
    <source>
        <strain evidence="2">GalUA</strain>
    </source>
</reference>
<accession>A0A7V7QIV2</accession>
<keyword evidence="1" id="KW-0472">Membrane</keyword>
<keyword evidence="1" id="KW-0812">Transmembrane</keyword>
<sequence>MKKKKFLIIIFLICIGVIATIFYVDSRDIKVINRISPESVQYYYVYRELMNGSANEYLMAMTVERKAIPILKINKASYPKKLLINRKDNKLYLYNDIVYSSNAKGDQVYGRNLITYDLNSQKVKLSKQNELDEDNYYFLSENGIVEKIESVEKSNINAVQDFEDMIWIAYESNKIEIINGGGKQEQLIKKAELPIYYGIHDIKRYGEDMIIVGHNEKKEVVLTLMDSNLNILQQNNIGKLGNLDLVIGDNSIFGLVDPTEDGGAKQIIKVNKELQSEVIQKNVMTECLHYLSKDNEYIYFDINQHRYIVLNDDGKEKEDYGVIFGDNRYKYPYGSLYTN</sequence>
<evidence type="ECO:0000313" key="3">
    <source>
        <dbReference type="Proteomes" id="UP000461768"/>
    </source>
</evidence>
<name>A0A7V7QIV2_9FIRM</name>
<dbReference type="EMBL" id="WAGX01000007">
    <property type="protein sequence ID" value="KAB1435856.1"/>
    <property type="molecule type" value="Genomic_DNA"/>
</dbReference>
<evidence type="ECO:0000256" key="1">
    <source>
        <dbReference type="SAM" id="Phobius"/>
    </source>
</evidence>
<reference evidence="2 3" key="1">
    <citation type="submission" date="2019-09" db="EMBL/GenBank/DDBJ databases">
        <authorList>
            <person name="Valk L.C."/>
        </authorList>
    </citation>
    <scope>NUCLEOTIDE SEQUENCE [LARGE SCALE GENOMIC DNA]</scope>
    <source>
        <strain evidence="2">GalUA</strain>
    </source>
</reference>
<proteinExistence type="predicted"/>
<dbReference type="Proteomes" id="UP000461768">
    <property type="component" value="Unassembled WGS sequence"/>
</dbReference>
<keyword evidence="3" id="KW-1185">Reference proteome</keyword>
<dbReference type="AlphaFoldDB" id="A0A7V7QIV2"/>